<dbReference type="EMBL" id="SKCS01000166">
    <property type="protein sequence ID" value="TNN14754.1"/>
    <property type="molecule type" value="Genomic_DNA"/>
</dbReference>
<dbReference type="InterPro" id="IPR011011">
    <property type="entry name" value="Znf_FYVE_PHD"/>
</dbReference>
<feature type="compositionally biased region" description="Polar residues" evidence="5">
    <location>
        <begin position="741"/>
        <end position="752"/>
    </location>
</feature>
<comment type="caution">
    <text evidence="8">The sequence shown here is derived from an EMBL/GenBank/DDBJ whole genome shotgun (WGS) entry which is preliminary data.</text>
</comment>
<dbReference type="InterPro" id="IPR001841">
    <property type="entry name" value="Znf_RING"/>
</dbReference>
<evidence type="ECO:0000313" key="9">
    <source>
        <dbReference type="Proteomes" id="UP000311919"/>
    </source>
</evidence>
<evidence type="ECO:0000256" key="4">
    <source>
        <dbReference type="PROSITE-ProRule" id="PRU00175"/>
    </source>
</evidence>
<dbReference type="InterPro" id="IPR000306">
    <property type="entry name" value="Znf_FYVE"/>
</dbReference>
<evidence type="ECO:0000313" key="8">
    <source>
        <dbReference type="EMBL" id="TNN14754.1"/>
    </source>
</evidence>
<evidence type="ECO:0000256" key="2">
    <source>
        <dbReference type="ARBA" id="ARBA00022771"/>
    </source>
</evidence>
<dbReference type="InterPro" id="IPR051118">
    <property type="entry name" value="LST-2"/>
</dbReference>
<evidence type="ECO:0000256" key="1">
    <source>
        <dbReference type="ARBA" id="ARBA00022723"/>
    </source>
</evidence>
<feature type="compositionally biased region" description="Low complexity" evidence="5">
    <location>
        <begin position="753"/>
        <end position="767"/>
    </location>
</feature>
<proteinExistence type="predicted"/>
<keyword evidence="2 4" id="KW-0863">Zinc-finger</keyword>
<evidence type="ECO:0000259" key="6">
    <source>
        <dbReference type="PROSITE" id="PS50089"/>
    </source>
</evidence>
<feature type="region of interest" description="Disordered" evidence="5">
    <location>
        <begin position="703"/>
        <end position="783"/>
    </location>
</feature>
<dbReference type="Gene3D" id="3.30.40.10">
    <property type="entry name" value="Zinc/RING finger domain, C3HC4 (zinc finger)"/>
    <property type="match status" value="1"/>
</dbReference>
<name>A0A4Z2DE66_SCHJA</name>
<feature type="domain" description="FYVE-type" evidence="7">
    <location>
        <begin position="1381"/>
        <end position="1435"/>
    </location>
</feature>
<dbReference type="Proteomes" id="UP000311919">
    <property type="component" value="Unassembled WGS sequence"/>
</dbReference>
<feature type="compositionally biased region" description="Basic and acidic residues" evidence="5">
    <location>
        <begin position="717"/>
        <end position="726"/>
    </location>
</feature>
<dbReference type="CDD" id="cd00065">
    <property type="entry name" value="FYVE_like_SF"/>
    <property type="match status" value="1"/>
</dbReference>
<keyword evidence="3" id="KW-0862">Zinc</keyword>
<evidence type="ECO:0000259" key="7">
    <source>
        <dbReference type="PROSITE" id="PS50178"/>
    </source>
</evidence>
<accession>A0A4Z2DE66</accession>
<feature type="domain" description="RING-type" evidence="6">
    <location>
        <begin position="1381"/>
        <end position="1431"/>
    </location>
</feature>
<dbReference type="Pfam" id="PF01363">
    <property type="entry name" value="FYVE"/>
    <property type="match status" value="1"/>
</dbReference>
<dbReference type="InterPro" id="IPR017455">
    <property type="entry name" value="Znf_FYVE-rel"/>
</dbReference>
<dbReference type="SMART" id="SM00064">
    <property type="entry name" value="FYVE"/>
    <property type="match status" value="1"/>
</dbReference>
<dbReference type="SUPFAM" id="SSF57903">
    <property type="entry name" value="FYVE/PHD zinc finger"/>
    <property type="match status" value="1"/>
</dbReference>
<dbReference type="GO" id="GO:0031901">
    <property type="term" value="C:early endosome membrane"/>
    <property type="evidence" value="ECO:0007669"/>
    <property type="project" value="TreeGrafter"/>
</dbReference>
<dbReference type="OrthoDB" id="5872154at2759"/>
<dbReference type="PANTHER" id="PTHR46465:SF2">
    <property type="entry name" value="LATERAL SIGNALING TARGET PROTEIN 2 HOMOLOG"/>
    <property type="match status" value="1"/>
</dbReference>
<evidence type="ECO:0000256" key="3">
    <source>
        <dbReference type="ARBA" id="ARBA00022833"/>
    </source>
</evidence>
<dbReference type="InterPro" id="IPR013083">
    <property type="entry name" value="Znf_RING/FYVE/PHD"/>
</dbReference>
<evidence type="ECO:0000256" key="5">
    <source>
        <dbReference type="SAM" id="MobiDB-lite"/>
    </source>
</evidence>
<dbReference type="GO" id="GO:0008270">
    <property type="term" value="F:zinc ion binding"/>
    <property type="evidence" value="ECO:0007669"/>
    <property type="project" value="UniProtKB-KW"/>
</dbReference>
<dbReference type="PROSITE" id="PS50178">
    <property type="entry name" value="ZF_FYVE"/>
    <property type="match status" value="1"/>
</dbReference>
<protein>
    <submittedName>
        <fullName evidence="8">Lateral signaling target protein 2</fullName>
    </submittedName>
</protein>
<feature type="compositionally biased region" description="Polar residues" evidence="5">
    <location>
        <begin position="703"/>
        <end position="714"/>
    </location>
</feature>
<dbReference type="PANTHER" id="PTHR46465">
    <property type="entry name" value="LATERAL SIGNALING TARGET PROTEIN 2 HOMOLOG"/>
    <property type="match status" value="1"/>
</dbReference>
<keyword evidence="1" id="KW-0479">Metal-binding</keyword>
<keyword evidence="9" id="KW-1185">Reference proteome</keyword>
<organism evidence="8 9">
    <name type="scientific">Schistosoma japonicum</name>
    <name type="common">Blood fluke</name>
    <dbReference type="NCBI Taxonomy" id="6182"/>
    <lineage>
        <taxon>Eukaryota</taxon>
        <taxon>Metazoa</taxon>
        <taxon>Spiralia</taxon>
        <taxon>Lophotrochozoa</taxon>
        <taxon>Platyhelminthes</taxon>
        <taxon>Trematoda</taxon>
        <taxon>Digenea</taxon>
        <taxon>Strigeidida</taxon>
        <taxon>Schistosomatoidea</taxon>
        <taxon>Schistosomatidae</taxon>
        <taxon>Schistosoma</taxon>
    </lineage>
</organism>
<sequence length="1439" mass="164221">MGNESSTLSIRTVIYEQIKKKLFKKDKLKMNQSCQILSQHFICKPENYVDDNDDCNNEQWIDPADFITSSYKIESFYYDENYLDQLNNNEYENINKTQNFKFKQNKLGVQNNMNDNEPLHNLDDNNNKDTDEHEEIVIDNQFQYVGKQSYESIKDNKSENLNEIVNNDLHYNSIGEYLKSPECSSLFQLNSSRNNIQNNTIFNNEHKPHEHLITNIQNSIMSSLNNSNDQHQMNSVIVIQMSDLHNNYSYSKFNCLVDNVQCYVNSLKHDVSVQCDMCCKHSKEYQSYENNVEKCSNVRSCNMKSTFINYEKNNYDKLIKLSQKIPMLSTSCNEIIDYVKQNTIVCSKVNYTNEEYLAENDSQSSQIYNQIKLPPNSYNDHLELNEVQQISDDIETNQNDQINHMNLIDTSLQNVNHDNDEYEIISINNESISELKEPISVDVTRERYIYTPSITEKSHSLTTKATKISQLVNSRQSLKECMPITNYMSDENSSTEDNELEVGQEIRDSNIVNMEVCKLVNQNTSMITDNDLLGQSNTIQTTSKHTKNFNMPTYIQILYVDFKMKSDVLIDFYLATIKAQMCELQLVGLKNEDPHYGVVMQAVDSARRELGSITFRLLNAALPTNARHKRLFRTKYIEDVDLRNIENCLVSAANKVINFDSSHFNVECDLRPAKPSASEFLDTHGRIQALVVNTVESCINNSSSCHTKSENFTPNEALKDSTEQDKIQPSSSIPKCIPDYQSGNTQEKQNFIDSDSSDSSSKNRSSSPQLSPISIDDPDRAQPLKQQPTIINDEYHRTISVSIQVNIASIIYTTPVKLPSSRFLTISPELFHALLELDYCAARFEFDFVRCVSRRIRTLQEADDVQLVTVLFSETLMWGLTVKLLSTQQLADRDPCVLLALPRLSILVGCRLLPDSPIGSNRLAVGYRLPFMFNSSRSELAYLCRQLYALRPDQLCRLTRWLGPNGLPNLIYNQKLSTRLSDYEQTANANSSSEVHNEIKTTSSATIINTTCGSRLSLSSITPNSAPHNMNISYQKSHIWKTCLPGLHRLYKCISGVADRFAREYPTELRFILQKVIEMHDTSDEIDIESAGSANTNNSSEVVDTVDVRNVEEIAKEDESCIDSQLSDENELEEELEWDPFNVMMASSEKKLQQLANLFNWDEVIRQQQHDKTTSSLHQLNLHKLFKESNSYLRCCTNNTTNPINKSPCVIDSTGDCSIKPLETIQKRTPPTIPTNIAVSEKSPLHPCGNNTTTTTIITEQIVDEIGLDIAACLDDDSYLDNLTCTNPKSIPPVIGNNNQPSTFSQRLQMLNIGLSFEGTQNPTDQIFNYLPPWQPDSPSYQNRLDISKIDSADSEHEQIDDDPIDSNDDIQSAYIVGRYCASCNRSFNLIRRRHHCRRCGHIFCSKCCNYWQSIEGLASNKPVRICSECHDFLSIQIT</sequence>
<gene>
    <name evidence="8" type="ORF">EWB00_001918</name>
</gene>
<dbReference type="PROSITE" id="PS50089">
    <property type="entry name" value="ZF_RING_2"/>
    <property type="match status" value="1"/>
</dbReference>
<reference evidence="8 9" key="1">
    <citation type="submission" date="2019-03" db="EMBL/GenBank/DDBJ databases">
        <title>An improved genome assembly of the fluke Schistosoma japonicum.</title>
        <authorList>
            <person name="Hu W."/>
            <person name="Luo F."/>
            <person name="Yin M."/>
            <person name="Mo X."/>
            <person name="Sun C."/>
            <person name="Wu Q."/>
            <person name="Zhu B."/>
            <person name="Xiang M."/>
            <person name="Wang J."/>
            <person name="Wang Y."/>
            <person name="Zhang T."/>
            <person name="Xu B."/>
            <person name="Zheng H."/>
            <person name="Feng Z."/>
        </authorList>
    </citation>
    <scope>NUCLEOTIDE SEQUENCE [LARGE SCALE GENOMIC DNA]</scope>
    <source>
        <strain evidence="8">HuSjv2</strain>
        <tissue evidence="8">Worms</tissue>
    </source>
</reference>